<feature type="region of interest" description="Disordered" evidence="1">
    <location>
        <begin position="140"/>
        <end position="188"/>
    </location>
</feature>
<sequence length="188" mass="19841">MKIEHIEQWIGRDVLDGDGEKVGKLSEVHFDGDRPVVGEISTGRISKKQHLVPLREASATRDDLRVPYPKDTITAVGGPAPDGSVTHEELAAVAQAYGVHLGVDDGPRTLEGSKAREARLAAAAAALARAEELEREAALRAEETQAAEERAREAADAVEQARAAQRSAERAAAEARAQAGPAPATTTA</sequence>
<dbReference type="OrthoDB" id="3712018at2"/>
<dbReference type="InterPro" id="IPR027275">
    <property type="entry name" value="PRC-brl_dom"/>
</dbReference>
<keyword evidence="4" id="KW-1185">Reference proteome</keyword>
<evidence type="ECO:0000313" key="4">
    <source>
        <dbReference type="Proteomes" id="UP000240739"/>
    </source>
</evidence>
<evidence type="ECO:0000259" key="2">
    <source>
        <dbReference type="Pfam" id="PF05239"/>
    </source>
</evidence>
<feature type="compositionally biased region" description="Low complexity" evidence="1">
    <location>
        <begin position="157"/>
        <end position="166"/>
    </location>
</feature>
<dbReference type="AlphaFoldDB" id="A0A2T4UMU0"/>
<dbReference type="RefSeq" id="WP_107569258.1">
    <property type="nucleotide sequence ID" value="NZ_PYYB01000001.1"/>
</dbReference>
<feature type="domain" description="PRC-barrel" evidence="2">
    <location>
        <begin position="4"/>
        <end position="72"/>
    </location>
</feature>
<evidence type="ECO:0000256" key="1">
    <source>
        <dbReference type="SAM" id="MobiDB-lite"/>
    </source>
</evidence>
<proteinExistence type="predicted"/>
<feature type="compositionally biased region" description="Low complexity" evidence="1">
    <location>
        <begin position="174"/>
        <end position="188"/>
    </location>
</feature>
<protein>
    <recommendedName>
        <fullName evidence="2">PRC-barrel domain-containing protein</fullName>
    </recommendedName>
</protein>
<dbReference type="Pfam" id="PF05239">
    <property type="entry name" value="PRC"/>
    <property type="match status" value="1"/>
</dbReference>
<reference evidence="3 4" key="1">
    <citation type="submission" date="2018-03" db="EMBL/GenBank/DDBJ databases">
        <title>Aquarubrobacter algicola gen. nov., sp. nov., a novel actinobacterium isolated from shallow eutrophic lake during the end of cyanobacterial harmful algal blooms.</title>
        <authorList>
            <person name="Chun S.J."/>
        </authorList>
    </citation>
    <scope>NUCLEOTIDE SEQUENCE [LARGE SCALE GENOMIC DNA]</scope>
    <source>
        <strain evidence="3 4">Seoho-28</strain>
    </source>
</reference>
<feature type="compositionally biased region" description="Basic and acidic residues" evidence="1">
    <location>
        <begin position="140"/>
        <end position="155"/>
    </location>
</feature>
<comment type="caution">
    <text evidence="3">The sequence shown here is derived from an EMBL/GenBank/DDBJ whole genome shotgun (WGS) entry which is preliminary data.</text>
</comment>
<dbReference type="Proteomes" id="UP000240739">
    <property type="component" value="Unassembled WGS sequence"/>
</dbReference>
<evidence type="ECO:0000313" key="3">
    <source>
        <dbReference type="EMBL" id="PTL60539.1"/>
    </source>
</evidence>
<dbReference type="SUPFAM" id="SSF50346">
    <property type="entry name" value="PRC-barrel domain"/>
    <property type="match status" value="1"/>
</dbReference>
<dbReference type="EMBL" id="PYYB01000001">
    <property type="protein sequence ID" value="PTL60539.1"/>
    <property type="molecule type" value="Genomic_DNA"/>
</dbReference>
<gene>
    <name evidence="3" type="ORF">C7Y72_13270</name>
</gene>
<name>A0A2T4UMU0_9ACTN</name>
<accession>A0A2T4UMU0</accession>
<organism evidence="3 4">
    <name type="scientific">Paraconexibacter algicola</name>
    <dbReference type="NCBI Taxonomy" id="2133960"/>
    <lineage>
        <taxon>Bacteria</taxon>
        <taxon>Bacillati</taxon>
        <taxon>Actinomycetota</taxon>
        <taxon>Thermoleophilia</taxon>
        <taxon>Solirubrobacterales</taxon>
        <taxon>Paraconexibacteraceae</taxon>
        <taxon>Paraconexibacter</taxon>
    </lineage>
</organism>
<dbReference type="InterPro" id="IPR011033">
    <property type="entry name" value="PRC_barrel-like_sf"/>
</dbReference>